<accession>A0ACB7HY63</accession>
<gene>
    <name evidence="1" type="ORF">MANES_03G069017v8</name>
</gene>
<evidence type="ECO:0000313" key="2">
    <source>
        <dbReference type="Proteomes" id="UP000091857"/>
    </source>
</evidence>
<sequence length="51" mass="6255">MVESSITTSTHFVYCLTKRLSFPYAWHHSFDENKKEYKKFEWLKLKQLLSK</sequence>
<name>A0ACB7HY63_MANES</name>
<dbReference type="EMBL" id="CM004389">
    <property type="protein sequence ID" value="KAG8657475.1"/>
    <property type="molecule type" value="Genomic_DNA"/>
</dbReference>
<organism evidence="1 2">
    <name type="scientific">Manihot esculenta</name>
    <name type="common">Cassava</name>
    <name type="synonym">Jatropha manihot</name>
    <dbReference type="NCBI Taxonomy" id="3983"/>
    <lineage>
        <taxon>Eukaryota</taxon>
        <taxon>Viridiplantae</taxon>
        <taxon>Streptophyta</taxon>
        <taxon>Embryophyta</taxon>
        <taxon>Tracheophyta</taxon>
        <taxon>Spermatophyta</taxon>
        <taxon>Magnoliopsida</taxon>
        <taxon>eudicotyledons</taxon>
        <taxon>Gunneridae</taxon>
        <taxon>Pentapetalae</taxon>
        <taxon>rosids</taxon>
        <taxon>fabids</taxon>
        <taxon>Malpighiales</taxon>
        <taxon>Euphorbiaceae</taxon>
        <taxon>Crotonoideae</taxon>
        <taxon>Manihoteae</taxon>
        <taxon>Manihot</taxon>
    </lineage>
</organism>
<dbReference type="Proteomes" id="UP000091857">
    <property type="component" value="Chromosome 3"/>
</dbReference>
<comment type="caution">
    <text evidence="1">The sequence shown here is derived from an EMBL/GenBank/DDBJ whole genome shotgun (WGS) entry which is preliminary data.</text>
</comment>
<proteinExistence type="predicted"/>
<reference evidence="2" key="1">
    <citation type="journal article" date="2016" name="Nat. Biotechnol.">
        <title>Sequencing wild and cultivated cassava and related species reveals extensive interspecific hybridization and genetic diversity.</title>
        <authorList>
            <person name="Bredeson J.V."/>
            <person name="Lyons J.B."/>
            <person name="Prochnik S.E."/>
            <person name="Wu G.A."/>
            <person name="Ha C.M."/>
            <person name="Edsinger-Gonzales E."/>
            <person name="Grimwood J."/>
            <person name="Schmutz J."/>
            <person name="Rabbi I.Y."/>
            <person name="Egesi C."/>
            <person name="Nauluvula P."/>
            <person name="Lebot V."/>
            <person name="Ndunguru J."/>
            <person name="Mkamilo G."/>
            <person name="Bart R.S."/>
            <person name="Setter T.L."/>
            <person name="Gleadow R.M."/>
            <person name="Kulakow P."/>
            <person name="Ferguson M.E."/>
            <person name="Rounsley S."/>
            <person name="Rokhsar D.S."/>
        </authorList>
    </citation>
    <scope>NUCLEOTIDE SEQUENCE [LARGE SCALE GENOMIC DNA]</scope>
    <source>
        <strain evidence="2">cv. AM560-2</strain>
    </source>
</reference>
<keyword evidence="2" id="KW-1185">Reference proteome</keyword>
<protein>
    <submittedName>
        <fullName evidence="1">Uncharacterized protein</fullName>
    </submittedName>
</protein>
<evidence type="ECO:0000313" key="1">
    <source>
        <dbReference type="EMBL" id="KAG8657475.1"/>
    </source>
</evidence>